<accession>A0A091BVX8</accession>
<reference evidence="3 4" key="1">
    <citation type="submission" date="2013-09" db="EMBL/GenBank/DDBJ databases">
        <title>Genome sequencing of Arenimonas malthae.</title>
        <authorList>
            <person name="Chen F."/>
            <person name="Wang G."/>
        </authorList>
    </citation>
    <scope>NUCLEOTIDE SEQUENCE [LARGE SCALE GENOMIC DNA]</scope>
    <source>
        <strain evidence="3 4">CC-JY-1</strain>
    </source>
</reference>
<evidence type="ECO:0000259" key="2">
    <source>
        <dbReference type="Pfam" id="PF13577"/>
    </source>
</evidence>
<proteinExistence type="predicted"/>
<evidence type="ECO:0000313" key="4">
    <source>
        <dbReference type="Proteomes" id="UP000029392"/>
    </source>
</evidence>
<organism evidence="3 4">
    <name type="scientific">Arenimonas malthae CC-JY-1</name>
    <dbReference type="NCBI Taxonomy" id="1384054"/>
    <lineage>
        <taxon>Bacteria</taxon>
        <taxon>Pseudomonadati</taxon>
        <taxon>Pseudomonadota</taxon>
        <taxon>Gammaproteobacteria</taxon>
        <taxon>Lysobacterales</taxon>
        <taxon>Lysobacteraceae</taxon>
        <taxon>Arenimonas</taxon>
    </lineage>
</organism>
<dbReference type="eggNOG" id="ENOG5032CU4">
    <property type="taxonomic scope" value="Bacteria"/>
</dbReference>
<dbReference type="Pfam" id="PF13577">
    <property type="entry name" value="SnoaL_4"/>
    <property type="match status" value="1"/>
</dbReference>
<feature type="chain" id="PRO_5001870295" description="SnoaL-like domain-containing protein" evidence="1">
    <location>
        <begin position="22"/>
        <end position="163"/>
    </location>
</feature>
<dbReference type="PATRIC" id="fig|1384054.3.peg.1250"/>
<sequence>MIKLFWTSLLLLAAWACPGDAECRELAEAERATLLAMAAESDAHWDAADAGKLAAMFAPDADFRLADRVAFDSREGILGYFTRSFAGRPAGMHHVTEIVALREIAPGVVMADGHVRLERETADGGRELLRRFVNHTLVVREGEGWRFKALRAHPLPAAPAPAG</sequence>
<dbReference type="OrthoDB" id="8481524at2"/>
<name>A0A091BVX8_9GAMM</name>
<dbReference type="InterPro" id="IPR037401">
    <property type="entry name" value="SnoaL-like"/>
</dbReference>
<dbReference type="RefSeq" id="WP_043802486.1">
    <property type="nucleotide sequence ID" value="NZ_AVCH01000150.1"/>
</dbReference>
<feature type="signal peptide" evidence="1">
    <location>
        <begin position="1"/>
        <end position="21"/>
    </location>
</feature>
<gene>
    <name evidence="3" type="ORF">N790_01340</name>
</gene>
<dbReference type="Proteomes" id="UP000029392">
    <property type="component" value="Unassembled WGS sequence"/>
</dbReference>
<dbReference type="AlphaFoldDB" id="A0A091BVX8"/>
<keyword evidence="4" id="KW-1185">Reference proteome</keyword>
<evidence type="ECO:0000313" key="3">
    <source>
        <dbReference type="EMBL" id="KFN48490.1"/>
    </source>
</evidence>
<comment type="caution">
    <text evidence="3">The sequence shown here is derived from an EMBL/GenBank/DDBJ whole genome shotgun (WGS) entry which is preliminary data.</text>
</comment>
<dbReference type="InterPro" id="IPR032710">
    <property type="entry name" value="NTF2-like_dom_sf"/>
</dbReference>
<keyword evidence="1" id="KW-0732">Signal</keyword>
<feature type="domain" description="SnoaL-like" evidence="2">
    <location>
        <begin position="43"/>
        <end position="151"/>
    </location>
</feature>
<evidence type="ECO:0000256" key="1">
    <source>
        <dbReference type="SAM" id="SignalP"/>
    </source>
</evidence>
<dbReference type="EMBL" id="AVCH01000150">
    <property type="protein sequence ID" value="KFN48490.1"/>
    <property type="molecule type" value="Genomic_DNA"/>
</dbReference>
<protein>
    <recommendedName>
        <fullName evidence="2">SnoaL-like domain-containing protein</fullName>
    </recommendedName>
</protein>
<dbReference type="SUPFAM" id="SSF54427">
    <property type="entry name" value="NTF2-like"/>
    <property type="match status" value="1"/>
</dbReference>
<dbReference type="Gene3D" id="3.10.450.50">
    <property type="match status" value="1"/>
</dbReference>